<keyword evidence="9" id="KW-1015">Disulfide bond</keyword>
<dbReference type="Pfam" id="PF02931">
    <property type="entry name" value="Neur_chan_LBD"/>
    <property type="match status" value="1"/>
</dbReference>
<keyword evidence="6" id="KW-0770">Synapse</keyword>
<name>A0A1W6LZ70_CALRO</name>
<dbReference type="InterPro" id="IPR006202">
    <property type="entry name" value="Neur_chan_lig-bd"/>
</dbReference>
<evidence type="ECO:0000256" key="6">
    <source>
        <dbReference type="ARBA" id="ARBA00023018"/>
    </source>
</evidence>
<organism evidence="21">
    <name type="scientific">Caligus rogercresseyi</name>
    <name type="common">Sea louse</name>
    <dbReference type="NCBI Taxonomy" id="217165"/>
    <lineage>
        <taxon>Eukaryota</taxon>
        <taxon>Metazoa</taxon>
        <taxon>Ecdysozoa</taxon>
        <taxon>Arthropoda</taxon>
        <taxon>Crustacea</taxon>
        <taxon>Multicrustacea</taxon>
        <taxon>Hexanauplia</taxon>
        <taxon>Copepoda</taxon>
        <taxon>Siphonostomatoida</taxon>
        <taxon>Caligidae</taxon>
        <taxon>Caligus</taxon>
    </lineage>
</organism>
<keyword evidence="11" id="KW-0869">Chloride channel</keyword>
<feature type="transmembrane region" description="Helical" evidence="18">
    <location>
        <begin position="323"/>
        <end position="345"/>
    </location>
</feature>
<feature type="transmembrane region" description="Helical" evidence="18">
    <location>
        <begin position="12"/>
        <end position="32"/>
    </location>
</feature>
<evidence type="ECO:0000256" key="10">
    <source>
        <dbReference type="ARBA" id="ARBA00023170"/>
    </source>
</evidence>
<feature type="domain" description="Neurotransmitter-gated ion-channel transmembrane" evidence="20">
    <location>
        <begin position="265"/>
        <end position="355"/>
    </location>
</feature>
<evidence type="ECO:0000256" key="9">
    <source>
        <dbReference type="ARBA" id="ARBA00023157"/>
    </source>
</evidence>
<dbReference type="Pfam" id="PF02932">
    <property type="entry name" value="Neur_chan_memb"/>
    <property type="match status" value="1"/>
</dbReference>
<feature type="transmembrane region" description="Helical" evidence="18">
    <location>
        <begin position="429"/>
        <end position="449"/>
    </location>
</feature>
<evidence type="ECO:0000313" key="21">
    <source>
        <dbReference type="EMBL" id="ARN62244.1"/>
    </source>
</evidence>
<keyword evidence="8 18" id="KW-0472">Membrane</keyword>
<dbReference type="PANTHER" id="PTHR18945">
    <property type="entry name" value="NEUROTRANSMITTER GATED ION CHANNEL"/>
    <property type="match status" value="1"/>
</dbReference>
<evidence type="ECO:0000256" key="5">
    <source>
        <dbReference type="ARBA" id="ARBA00022989"/>
    </source>
</evidence>
<evidence type="ECO:0000259" key="20">
    <source>
        <dbReference type="Pfam" id="PF02932"/>
    </source>
</evidence>
<dbReference type="CDD" id="cd18993">
    <property type="entry name" value="LGIC_ECD_GluCl"/>
    <property type="match status" value="1"/>
</dbReference>
<dbReference type="InterPro" id="IPR036719">
    <property type="entry name" value="Neuro-gated_channel_TM_sf"/>
</dbReference>
<dbReference type="FunFam" id="2.70.170.10:FF:000022">
    <property type="entry name" value="glutamate-gated chloride channel isoform X1"/>
    <property type="match status" value="1"/>
</dbReference>
<keyword evidence="15 18" id="KW-0407">Ion channel</keyword>
<keyword evidence="2" id="KW-1003">Cell membrane</keyword>
<evidence type="ECO:0000256" key="16">
    <source>
        <dbReference type="ARBA" id="ARBA00034104"/>
    </source>
</evidence>
<dbReference type="GO" id="GO:0045211">
    <property type="term" value="C:postsynaptic membrane"/>
    <property type="evidence" value="ECO:0007669"/>
    <property type="project" value="UniProtKB-SubCell"/>
</dbReference>
<accession>A0A1W6LZ70</accession>
<keyword evidence="4" id="KW-0732">Signal</keyword>
<dbReference type="GO" id="GO:0004888">
    <property type="term" value="F:transmembrane signaling receptor activity"/>
    <property type="evidence" value="ECO:0007669"/>
    <property type="project" value="InterPro"/>
</dbReference>
<keyword evidence="7 18" id="KW-0406">Ion transport</keyword>
<evidence type="ECO:0000256" key="2">
    <source>
        <dbReference type="ARBA" id="ARBA00022475"/>
    </source>
</evidence>
<keyword evidence="12" id="KW-0868">Chloride</keyword>
<dbReference type="InterPro" id="IPR018000">
    <property type="entry name" value="Neurotransmitter_ion_chnl_CS"/>
</dbReference>
<dbReference type="SUPFAM" id="SSF63712">
    <property type="entry name" value="Nicotinic receptor ligand binding domain-like"/>
    <property type="match status" value="1"/>
</dbReference>
<proteinExistence type="evidence at transcript level"/>
<evidence type="ECO:0000256" key="7">
    <source>
        <dbReference type="ARBA" id="ARBA00023065"/>
    </source>
</evidence>
<evidence type="ECO:0000256" key="17">
    <source>
        <dbReference type="ARBA" id="ARBA00061654"/>
    </source>
</evidence>
<evidence type="ECO:0000256" key="11">
    <source>
        <dbReference type="ARBA" id="ARBA00023173"/>
    </source>
</evidence>
<evidence type="ECO:0000256" key="4">
    <source>
        <dbReference type="ARBA" id="ARBA00022729"/>
    </source>
</evidence>
<dbReference type="InterPro" id="IPR036734">
    <property type="entry name" value="Neur_chan_lig-bd_sf"/>
</dbReference>
<evidence type="ECO:0000256" key="15">
    <source>
        <dbReference type="ARBA" id="ARBA00023303"/>
    </source>
</evidence>
<dbReference type="NCBIfam" id="TIGR00860">
    <property type="entry name" value="LIC"/>
    <property type="match status" value="1"/>
</dbReference>
<feature type="domain" description="Neurotransmitter-gated ion-channel ligand-binding" evidence="19">
    <location>
        <begin position="45"/>
        <end position="257"/>
    </location>
</feature>
<dbReference type="InterPro" id="IPR006029">
    <property type="entry name" value="Neurotrans-gated_channel_TM"/>
</dbReference>
<evidence type="ECO:0000256" key="12">
    <source>
        <dbReference type="ARBA" id="ARBA00023214"/>
    </source>
</evidence>
<keyword evidence="10" id="KW-0675">Receptor</keyword>
<dbReference type="GO" id="GO:0034707">
    <property type="term" value="C:chloride channel complex"/>
    <property type="evidence" value="ECO:0007669"/>
    <property type="project" value="UniProtKB-KW"/>
</dbReference>
<dbReference type="CDD" id="cd19062">
    <property type="entry name" value="LGIC_TM_GluCl"/>
    <property type="match status" value="1"/>
</dbReference>
<comment type="subcellular location">
    <subcellularLocation>
        <location evidence="16">Postsynaptic cell membrane</location>
        <topology evidence="16">Multi-pass membrane protein</topology>
    </subcellularLocation>
</comment>
<dbReference type="PRINTS" id="PR00253">
    <property type="entry name" value="GABAARECEPTR"/>
</dbReference>
<evidence type="ECO:0000256" key="8">
    <source>
        <dbReference type="ARBA" id="ARBA00023136"/>
    </source>
</evidence>
<keyword evidence="13" id="KW-0628">Postsynaptic cell membrane</keyword>
<evidence type="ECO:0000256" key="14">
    <source>
        <dbReference type="ARBA" id="ARBA00023286"/>
    </source>
</evidence>
<dbReference type="AlphaFoldDB" id="A0A1W6LZ70"/>
<dbReference type="EMBL" id="KX599189">
    <property type="protein sequence ID" value="ARN62244.1"/>
    <property type="molecule type" value="mRNA"/>
</dbReference>
<reference evidence="21" key="1">
    <citation type="journal article" date="2014" name="PLoS Pathog.">
        <title>Identification and functional expression of a glutamate- and avermectin-gated chloride channel from Caligus rogercresseyi, a southern Hemisphere sea louse affecting farmed fish.</title>
        <authorList>
            <person name="Cornejo I."/>
            <person name="Andrini O."/>
            <person name="Niemeyer M.I."/>
            <person name="Maraboli V."/>
            <person name="Gonzalez-Nilo F.D."/>
            <person name="Teulon J."/>
            <person name="Sepulveda F.V."/>
            <person name="Cid L.P."/>
        </authorList>
    </citation>
    <scope>NUCLEOTIDE SEQUENCE</scope>
</reference>
<dbReference type="PRINTS" id="PR00252">
    <property type="entry name" value="NRIONCHANNEL"/>
</dbReference>
<dbReference type="SUPFAM" id="SSF90112">
    <property type="entry name" value="Neurotransmitter-gated ion-channel transmembrane pore"/>
    <property type="match status" value="1"/>
</dbReference>
<dbReference type="InterPro" id="IPR006201">
    <property type="entry name" value="Neur_channel"/>
</dbReference>
<keyword evidence="5 18" id="KW-1133">Transmembrane helix</keyword>
<dbReference type="Gene3D" id="1.20.58.390">
    <property type="entry name" value="Neurotransmitter-gated ion-channel transmembrane domain"/>
    <property type="match status" value="1"/>
</dbReference>
<dbReference type="InterPro" id="IPR038050">
    <property type="entry name" value="Neuro_actylchol_rec"/>
</dbReference>
<reference evidence="21" key="2">
    <citation type="submission" date="2016-07" db="EMBL/GenBank/DDBJ databases">
        <authorList>
            <person name="Cornejo I."/>
            <person name="Sepulveda F.V."/>
            <person name="Cid L."/>
        </authorList>
    </citation>
    <scope>NUCLEOTIDE SEQUENCE</scope>
</reference>
<evidence type="ECO:0000259" key="19">
    <source>
        <dbReference type="Pfam" id="PF02931"/>
    </source>
</evidence>
<keyword evidence="1 18" id="KW-0813">Transport</keyword>
<keyword evidence="14" id="KW-1071">Ligand-gated ion channel</keyword>
<dbReference type="InterPro" id="IPR006028">
    <property type="entry name" value="GABAA/Glycine_rcpt"/>
</dbReference>
<dbReference type="PROSITE" id="PS00236">
    <property type="entry name" value="NEUROTR_ION_CHANNEL"/>
    <property type="match status" value="1"/>
</dbReference>
<dbReference type="GO" id="GO:0008068">
    <property type="term" value="F:extracellularly glutamate-gated chloride channel activity"/>
    <property type="evidence" value="ECO:0007669"/>
    <property type="project" value="UniProtKB-ARBA"/>
</dbReference>
<sequence length="463" mass="53832">MRWFFVDMEQMFIKAWILPIIICLFVIDMASCQHRRRQINYRLREKQILDHVLGALRYDKRIRPPGNINFTDPSPTVVSINMYLRAIDRIDDYKMEYSVQLTFRETWTDSRLIFDDLNGKIKYLTLTDAEKIWMPDTFFQNEKLGHFHNIILPNVYVRIFPSGQVLYSIRVSLTLACPMDLKLYPLDRQVCEMRIASYGWTTDDLVYIWKSKDPVQIVQDLNLPRFKLESCQTSYCNSKTNTGEYSCLKINLVFKREFSYYLLTIYVPSCMLVIVSWVSFWLDSKSVPARVALGVTTLLTMSTQTAGVNKSLPPVAYTKAIDIWSGACVIFVFSALLEFAFVNYASRHDRRKGRKSRSAMNYNMDDDEIDYDQVASFTPGLRQYGKEGGSFEIGENILLSYLSGGDKKALRKKSWLAEKFPRRSKRIDVIARILFPGIFAVFNLSYWLYYLSAESNSSLQLGK</sequence>
<dbReference type="Gene3D" id="2.70.170.10">
    <property type="entry name" value="Neurotransmitter-gated ion-channel ligand-binding domain"/>
    <property type="match status" value="1"/>
</dbReference>
<evidence type="ECO:0000256" key="3">
    <source>
        <dbReference type="ARBA" id="ARBA00022692"/>
    </source>
</evidence>
<dbReference type="InterPro" id="IPR044721">
    <property type="entry name" value="GluCl_TM"/>
</dbReference>
<keyword evidence="3 18" id="KW-0812">Transmembrane</keyword>
<protein>
    <submittedName>
        <fullName evidence="21">Glutamate-gated chloride channel alpha subunit</fullName>
    </submittedName>
</protein>
<comment type="similarity">
    <text evidence="17">Belongs to the ligand-gated ion channel (TC 1.A.9) family. Glutamate-gated chloride channel (TC 1.A.9.4) subfamily.</text>
</comment>
<evidence type="ECO:0000256" key="18">
    <source>
        <dbReference type="RuleBase" id="RU000687"/>
    </source>
</evidence>
<evidence type="ECO:0000256" key="1">
    <source>
        <dbReference type="ARBA" id="ARBA00022448"/>
    </source>
</evidence>
<evidence type="ECO:0000256" key="13">
    <source>
        <dbReference type="ARBA" id="ARBA00023257"/>
    </source>
</evidence>
<feature type="transmembrane region" description="Helical" evidence="18">
    <location>
        <begin position="258"/>
        <end position="282"/>
    </location>
</feature>